<evidence type="ECO:0000313" key="1">
    <source>
        <dbReference type="EMBL" id="GBN53622.1"/>
    </source>
</evidence>
<comment type="caution">
    <text evidence="1">The sequence shown here is derived from an EMBL/GenBank/DDBJ whole genome shotgun (WGS) entry which is preliminary data.</text>
</comment>
<name>A0A4Y2PR82_ARAVE</name>
<accession>A0A4Y2PR82</accession>
<reference evidence="1 2" key="1">
    <citation type="journal article" date="2019" name="Sci. Rep.">
        <title>Orb-weaving spider Araneus ventricosus genome elucidates the spidroin gene catalogue.</title>
        <authorList>
            <person name="Kono N."/>
            <person name="Nakamura H."/>
            <person name="Ohtoshi R."/>
            <person name="Moran D.A.P."/>
            <person name="Shinohara A."/>
            <person name="Yoshida Y."/>
            <person name="Fujiwara M."/>
            <person name="Mori M."/>
            <person name="Tomita M."/>
            <person name="Arakawa K."/>
        </authorList>
    </citation>
    <scope>NUCLEOTIDE SEQUENCE [LARGE SCALE GENOMIC DNA]</scope>
</reference>
<dbReference type="EMBL" id="BGPR01011921">
    <property type="protein sequence ID" value="GBN53622.1"/>
    <property type="molecule type" value="Genomic_DNA"/>
</dbReference>
<organism evidence="1 2">
    <name type="scientific">Araneus ventricosus</name>
    <name type="common">Orbweaver spider</name>
    <name type="synonym">Epeira ventricosa</name>
    <dbReference type="NCBI Taxonomy" id="182803"/>
    <lineage>
        <taxon>Eukaryota</taxon>
        <taxon>Metazoa</taxon>
        <taxon>Ecdysozoa</taxon>
        <taxon>Arthropoda</taxon>
        <taxon>Chelicerata</taxon>
        <taxon>Arachnida</taxon>
        <taxon>Araneae</taxon>
        <taxon>Araneomorphae</taxon>
        <taxon>Entelegynae</taxon>
        <taxon>Araneoidea</taxon>
        <taxon>Araneidae</taxon>
        <taxon>Araneus</taxon>
    </lineage>
</organism>
<keyword evidence="2" id="KW-1185">Reference proteome</keyword>
<dbReference type="Proteomes" id="UP000499080">
    <property type="component" value="Unassembled WGS sequence"/>
</dbReference>
<gene>
    <name evidence="1" type="ORF">AVEN_169100_1</name>
</gene>
<dbReference type="AlphaFoldDB" id="A0A4Y2PR82"/>
<sequence length="126" mass="14366">MTAVVLPTCSHSTSLKSPRTEQCLDGTKFPVCSVRKLPHKVSGKVQINFFYLETMSDIGEQKNSLTLTEDINQEAMLGKNHSHKDKIASNRIIDKKEKEISIRLFGGLDRRLKAVWILRQRDKDIL</sequence>
<protein>
    <submittedName>
        <fullName evidence="1">Uncharacterized protein</fullName>
    </submittedName>
</protein>
<proteinExistence type="predicted"/>
<evidence type="ECO:0000313" key="2">
    <source>
        <dbReference type="Proteomes" id="UP000499080"/>
    </source>
</evidence>